<dbReference type="GO" id="GO:0045087">
    <property type="term" value="P:innate immune response"/>
    <property type="evidence" value="ECO:0007669"/>
    <property type="project" value="UniProtKB-KW"/>
</dbReference>
<dbReference type="AlphaFoldDB" id="A0ABD1IP51"/>
<keyword evidence="9" id="KW-1185">Reference proteome</keyword>
<dbReference type="EMBL" id="JBHFQA010000062">
    <property type="protein sequence ID" value="KAL2076787.1"/>
    <property type="molecule type" value="Genomic_DNA"/>
</dbReference>
<dbReference type="GO" id="GO:0006954">
    <property type="term" value="P:inflammatory response"/>
    <property type="evidence" value="ECO:0007669"/>
    <property type="project" value="UniProtKB-KW"/>
</dbReference>
<dbReference type="PANTHER" id="PTHR46985:SF2">
    <property type="entry name" value="APOPTOSIS-ASSOCIATED SPECK-LIKE PROTEIN CONTAINING A CARD"/>
    <property type="match status" value="1"/>
</dbReference>
<dbReference type="Gene3D" id="1.10.533.10">
    <property type="entry name" value="Death Domain, Fas"/>
    <property type="match status" value="1"/>
</dbReference>
<dbReference type="Pfam" id="PF00619">
    <property type="entry name" value="CARD"/>
    <property type="match status" value="1"/>
</dbReference>
<evidence type="ECO:0000256" key="6">
    <source>
        <dbReference type="SAM" id="MobiDB-lite"/>
    </source>
</evidence>
<name>A0ABD1IP51_9TELE</name>
<dbReference type="GO" id="GO:0005829">
    <property type="term" value="C:cytosol"/>
    <property type="evidence" value="ECO:0007669"/>
    <property type="project" value="UniProtKB-SubCell"/>
</dbReference>
<evidence type="ECO:0000259" key="7">
    <source>
        <dbReference type="PROSITE" id="PS50209"/>
    </source>
</evidence>
<dbReference type="PANTHER" id="PTHR46985">
    <property type="entry name" value="NACHT, LRR AND PYD DOMAINS-CONTAINING PROTEIN 1"/>
    <property type="match status" value="1"/>
</dbReference>
<keyword evidence="4" id="KW-0391">Immunity</keyword>
<organism evidence="8 9">
    <name type="scientific">Coilia grayii</name>
    <name type="common">Gray's grenadier anchovy</name>
    <dbReference type="NCBI Taxonomy" id="363190"/>
    <lineage>
        <taxon>Eukaryota</taxon>
        <taxon>Metazoa</taxon>
        <taxon>Chordata</taxon>
        <taxon>Craniata</taxon>
        <taxon>Vertebrata</taxon>
        <taxon>Euteleostomi</taxon>
        <taxon>Actinopterygii</taxon>
        <taxon>Neopterygii</taxon>
        <taxon>Teleostei</taxon>
        <taxon>Clupei</taxon>
        <taxon>Clupeiformes</taxon>
        <taxon>Clupeoidei</taxon>
        <taxon>Engraulidae</taxon>
        <taxon>Coilinae</taxon>
        <taxon>Coilia</taxon>
    </lineage>
</organism>
<evidence type="ECO:0000256" key="3">
    <source>
        <dbReference type="ARBA" id="ARBA00022588"/>
    </source>
</evidence>
<keyword evidence="3" id="KW-0399">Innate immunity</keyword>
<gene>
    <name evidence="8" type="ORF">ACEWY4_027607</name>
</gene>
<keyword evidence="2" id="KW-0963">Cytoplasm</keyword>
<dbReference type="Proteomes" id="UP001591681">
    <property type="component" value="Unassembled WGS sequence"/>
</dbReference>
<dbReference type="InterPro" id="IPR001315">
    <property type="entry name" value="CARD"/>
</dbReference>
<comment type="caution">
    <text evidence="8">The sequence shown here is derived from an EMBL/GenBank/DDBJ whole genome shotgun (WGS) entry which is preliminary data.</text>
</comment>
<evidence type="ECO:0000256" key="2">
    <source>
        <dbReference type="ARBA" id="ARBA00022490"/>
    </source>
</evidence>
<evidence type="ECO:0000256" key="1">
    <source>
        <dbReference type="ARBA" id="ARBA00004514"/>
    </source>
</evidence>
<feature type="domain" description="CARD" evidence="7">
    <location>
        <begin position="117"/>
        <end position="202"/>
    </location>
</feature>
<reference evidence="8 9" key="1">
    <citation type="submission" date="2024-09" db="EMBL/GenBank/DDBJ databases">
        <title>A chromosome-level genome assembly of Gray's grenadier anchovy, Coilia grayii.</title>
        <authorList>
            <person name="Fu Z."/>
        </authorList>
    </citation>
    <scope>NUCLEOTIDE SEQUENCE [LARGE SCALE GENOMIC DNA]</scope>
    <source>
        <strain evidence="8">G4</strain>
        <tissue evidence="8">Muscle</tissue>
    </source>
</reference>
<keyword evidence="5" id="KW-0395">Inflammatory response</keyword>
<dbReference type="PROSITE" id="PS50209">
    <property type="entry name" value="CARD"/>
    <property type="match status" value="1"/>
</dbReference>
<protein>
    <recommendedName>
        <fullName evidence="7">CARD domain-containing protein</fullName>
    </recommendedName>
</protein>
<accession>A0ABD1IP51</accession>
<comment type="subcellular location">
    <subcellularLocation>
        <location evidence="1">Cytoplasm</location>
        <location evidence="1">Cytosol</location>
    </subcellularLocation>
</comment>
<evidence type="ECO:0000313" key="9">
    <source>
        <dbReference type="Proteomes" id="UP001591681"/>
    </source>
</evidence>
<dbReference type="InterPro" id="IPR011029">
    <property type="entry name" value="DEATH-like_dom_sf"/>
</dbReference>
<evidence type="ECO:0000313" key="8">
    <source>
        <dbReference type="EMBL" id="KAL2076787.1"/>
    </source>
</evidence>
<dbReference type="InterPro" id="IPR051249">
    <property type="entry name" value="NLRP_Inflammasome"/>
</dbReference>
<evidence type="ECO:0000256" key="4">
    <source>
        <dbReference type="ARBA" id="ARBA00022859"/>
    </source>
</evidence>
<dbReference type="SUPFAM" id="SSF47986">
    <property type="entry name" value="DEATH domain"/>
    <property type="match status" value="1"/>
</dbReference>
<feature type="region of interest" description="Disordered" evidence="6">
    <location>
        <begin position="1"/>
        <end position="87"/>
    </location>
</feature>
<proteinExistence type="predicted"/>
<evidence type="ECO:0000256" key="5">
    <source>
        <dbReference type="ARBA" id="ARBA00023198"/>
    </source>
</evidence>
<sequence>MGERNEQLMKREKNCMTRERNVKEREENCTKREKNVEETEKNVEERERNVEERERNCSRREMRVEEREKNCLKTEESLEEGEKQPEKKDKCEECAAGAPLYQSSASSPSRFMVGGEHFVDKHREALIKRVDAVDSVLDHLRTHGVLSDELREDVKSQNGRQARVRYLLDLGNIRHSLRGKDLLCGILEETESFMMEELKEQDKSAV</sequence>